<organism evidence="1">
    <name type="scientific">marine sediment metagenome</name>
    <dbReference type="NCBI Taxonomy" id="412755"/>
    <lineage>
        <taxon>unclassified sequences</taxon>
        <taxon>metagenomes</taxon>
        <taxon>ecological metagenomes</taxon>
    </lineage>
</organism>
<dbReference type="PIRSF" id="PIRSF006661">
    <property type="entry name" value="PP-lp_UCP006661"/>
    <property type="match status" value="1"/>
</dbReference>
<gene>
    <name evidence="1" type="ORF">LCGC14_1880530</name>
</gene>
<dbReference type="InterPro" id="IPR014729">
    <property type="entry name" value="Rossmann-like_a/b/a_fold"/>
</dbReference>
<dbReference type="EMBL" id="LAZR01019354">
    <property type="protein sequence ID" value="KKL92856.1"/>
    <property type="molecule type" value="Genomic_DNA"/>
</dbReference>
<accession>A0A0F9GQN3</accession>
<sequence>MGELNASGGDSLRRLEQDLRKLDSAVLALSGGLDSSFLLYALKEAGGRTLAITGDSPTTPARDLRDAECIAMELEVPHRFIETNEMEHEGFRENSPERCFLCKDVLFTQLTGIAKDEGYSAVLDGTTADDLKDHRPGLRAAKAHGVLSPLAECGMTKQVIREAARAANLSVSEKPASPCLSSRFSYGTRITPEGLKRVSKAEDYLIRLGLNEFRVRDTDGSARIEVSPGQMDMVFRMRKEIVSVFKGLGYRFVSLDLEGFASGKLNRVLIKDKKDKPEG</sequence>
<reference evidence="1" key="1">
    <citation type="journal article" date="2015" name="Nature">
        <title>Complex archaea that bridge the gap between prokaryotes and eukaryotes.</title>
        <authorList>
            <person name="Spang A."/>
            <person name="Saw J.H."/>
            <person name="Jorgensen S.L."/>
            <person name="Zaremba-Niedzwiedzka K."/>
            <person name="Martijn J."/>
            <person name="Lind A.E."/>
            <person name="van Eijk R."/>
            <person name="Schleper C."/>
            <person name="Guy L."/>
            <person name="Ettema T.J."/>
        </authorList>
    </citation>
    <scope>NUCLEOTIDE SEQUENCE</scope>
</reference>
<protein>
    <recommendedName>
        <fullName evidence="2">NAD/GMP synthase domain-containing protein</fullName>
    </recommendedName>
</protein>
<dbReference type="CDD" id="cd01990">
    <property type="entry name" value="LarE-like"/>
    <property type="match status" value="1"/>
</dbReference>
<dbReference type="GO" id="GO:0016783">
    <property type="term" value="F:sulfurtransferase activity"/>
    <property type="evidence" value="ECO:0007669"/>
    <property type="project" value="InterPro"/>
</dbReference>
<dbReference type="InterPro" id="IPR052188">
    <property type="entry name" value="Ni-pincer_cofactor_biosynth"/>
</dbReference>
<dbReference type="AlphaFoldDB" id="A0A0F9GQN3"/>
<evidence type="ECO:0008006" key="2">
    <source>
        <dbReference type="Google" id="ProtNLM"/>
    </source>
</evidence>
<dbReference type="SUPFAM" id="SSF52402">
    <property type="entry name" value="Adenine nucleotide alpha hydrolases-like"/>
    <property type="match status" value="1"/>
</dbReference>
<dbReference type="NCBIfam" id="TIGR00268">
    <property type="entry name" value="ATP-dependent sacrificial sulfur transferase LarE"/>
    <property type="match status" value="1"/>
</dbReference>
<comment type="caution">
    <text evidence="1">The sequence shown here is derived from an EMBL/GenBank/DDBJ whole genome shotgun (WGS) entry which is preliminary data.</text>
</comment>
<evidence type="ECO:0000313" key="1">
    <source>
        <dbReference type="EMBL" id="KKL92856.1"/>
    </source>
</evidence>
<name>A0A0F9GQN3_9ZZZZ</name>
<dbReference type="Gene3D" id="3.40.50.620">
    <property type="entry name" value="HUPs"/>
    <property type="match status" value="1"/>
</dbReference>
<dbReference type="PANTHER" id="PTHR43169:SF2">
    <property type="entry name" value="NAD_GMP SYNTHASE DOMAIN-CONTAINING PROTEIN"/>
    <property type="match status" value="1"/>
</dbReference>
<dbReference type="PANTHER" id="PTHR43169">
    <property type="entry name" value="EXSB FAMILY PROTEIN"/>
    <property type="match status" value="1"/>
</dbReference>
<proteinExistence type="predicted"/>
<dbReference type="InterPro" id="IPR005232">
    <property type="entry name" value="LarE"/>
</dbReference>